<evidence type="ECO:0000313" key="2">
    <source>
        <dbReference type="Proteomes" id="UP001055879"/>
    </source>
</evidence>
<keyword evidence="2" id="KW-1185">Reference proteome</keyword>
<comment type="caution">
    <text evidence="1">The sequence shown here is derived from an EMBL/GenBank/DDBJ whole genome shotgun (WGS) entry which is preliminary data.</text>
</comment>
<dbReference type="Proteomes" id="UP001055879">
    <property type="component" value="Linkage Group LG05"/>
</dbReference>
<reference evidence="1 2" key="2">
    <citation type="journal article" date="2022" name="Mol. Ecol. Resour.">
        <title>The genomes of chicory, endive, great burdock and yacon provide insights into Asteraceae paleo-polyploidization history and plant inulin production.</title>
        <authorList>
            <person name="Fan W."/>
            <person name="Wang S."/>
            <person name="Wang H."/>
            <person name="Wang A."/>
            <person name="Jiang F."/>
            <person name="Liu H."/>
            <person name="Zhao H."/>
            <person name="Xu D."/>
            <person name="Zhang Y."/>
        </authorList>
    </citation>
    <scope>NUCLEOTIDE SEQUENCE [LARGE SCALE GENOMIC DNA]</scope>
    <source>
        <strain evidence="2">cv. Niubang</strain>
    </source>
</reference>
<reference evidence="2" key="1">
    <citation type="journal article" date="2022" name="Mol. Ecol. Resour.">
        <title>The genomes of chicory, endive, great burdock and yacon provide insights into Asteraceae palaeo-polyploidization history and plant inulin production.</title>
        <authorList>
            <person name="Fan W."/>
            <person name="Wang S."/>
            <person name="Wang H."/>
            <person name="Wang A."/>
            <person name="Jiang F."/>
            <person name="Liu H."/>
            <person name="Zhao H."/>
            <person name="Xu D."/>
            <person name="Zhang Y."/>
        </authorList>
    </citation>
    <scope>NUCLEOTIDE SEQUENCE [LARGE SCALE GENOMIC DNA]</scope>
    <source>
        <strain evidence="2">cv. Niubang</strain>
    </source>
</reference>
<sequence>MMIKGQTADITSGNASEKKPVALAFRLVHTACRSNADERIMVVVHSGTVMENGMGTWGGGLDGAGER</sequence>
<accession>A0ACB9C5V3</accession>
<gene>
    <name evidence="1" type="ORF">L6452_18204</name>
</gene>
<evidence type="ECO:0000313" key="1">
    <source>
        <dbReference type="EMBL" id="KAI3729543.1"/>
    </source>
</evidence>
<name>A0ACB9C5V3_ARCLA</name>
<proteinExistence type="predicted"/>
<protein>
    <submittedName>
        <fullName evidence="1">Uncharacterized protein</fullName>
    </submittedName>
</protein>
<dbReference type="EMBL" id="CM042051">
    <property type="protein sequence ID" value="KAI3729543.1"/>
    <property type="molecule type" value="Genomic_DNA"/>
</dbReference>
<organism evidence="1 2">
    <name type="scientific">Arctium lappa</name>
    <name type="common">Greater burdock</name>
    <name type="synonym">Lappa major</name>
    <dbReference type="NCBI Taxonomy" id="4217"/>
    <lineage>
        <taxon>Eukaryota</taxon>
        <taxon>Viridiplantae</taxon>
        <taxon>Streptophyta</taxon>
        <taxon>Embryophyta</taxon>
        <taxon>Tracheophyta</taxon>
        <taxon>Spermatophyta</taxon>
        <taxon>Magnoliopsida</taxon>
        <taxon>eudicotyledons</taxon>
        <taxon>Gunneridae</taxon>
        <taxon>Pentapetalae</taxon>
        <taxon>asterids</taxon>
        <taxon>campanulids</taxon>
        <taxon>Asterales</taxon>
        <taxon>Asteraceae</taxon>
        <taxon>Carduoideae</taxon>
        <taxon>Cardueae</taxon>
        <taxon>Arctiinae</taxon>
        <taxon>Arctium</taxon>
    </lineage>
</organism>